<gene>
    <name evidence="2" type="ORF">POPTR_007G011850</name>
</gene>
<dbReference type="EMBL" id="CM009296">
    <property type="protein sequence ID" value="RQO92386.1"/>
    <property type="molecule type" value="Genomic_DNA"/>
</dbReference>
<dbReference type="AlphaFoldDB" id="A0A3N7F5M0"/>
<reference evidence="2 3" key="1">
    <citation type="journal article" date="2006" name="Science">
        <title>The genome of black cottonwood, Populus trichocarpa (Torr. &amp; Gray).</title>
        <authorList>
            <person name="Tuskan G.A."/>
            <person name="Difazio S."/>
            <person name="Jansson S."/>
            <person name="Bohlmann J."/>
            <person name="Grigoriev I."/>
            <person name="Hellsten U."/>
            <person name="Putnam N."/>
            <person name="Ralph S."/>
            <person name="Rombauts S."/>
            <person name="Salamov A."/>
            <person name="Schein J."/>
            <person name="Sterck L."/>
            <person name="Aerts A."/>
            <person name="Bhalerao R.R."/>
            <person name="Bhalerao R.P."/>
            <person name="Blaudez D."/>
            <person name="Boerjan W."/>
            <person name="Brun A."/>
            <person name="Brunner A."/>
            <person name="Busov V."/>
            <person name="Campbell M."/>
            <person name="Carlson J."/>
            <person name="Chalot M."/>
            <person name="Chapman J."/>
            <person name="Chen G.L."/>
            <person name="Cooper D."/>
            <person name="Coutinho P.M."/>
            <person name="Couturier J."/>
            <person name="Covert S."/>
            <person name="Cronk Q."/>
            <person name="Cunningham R."/>
            <person name="Davis J."/>
            <person name="Degroeve S."/>
            <person name="Dejardin A."/>
            <person name="Depamphilis C."/>
            <person name="Detter J."/>
            <person name="Dirks B."/>
            <person name="Dubchak I."/>
            <person name="Duplessis S."/>
            <person name="Ehlting J."/>
            <person name="Ellis B."/>
            <person name="Gendler K."/>
            <person name="Goodstein D."/>
            <person name="Gribskov M."/>
            <person name="Grimwood J."/>
            <person name="Groover A."/>
            <person name="Gunter L."/>
            <person name="Hamberger B."/>
            <person name="Heinze B."/>
            <person name="Helariutta Y."/>
            <person name="Henrissat B."/>
            <person name="Holligan D."/>
            <person name="Holt R."/>
            <person name="Huang W."/>
            <person name="Islam-Faridi N."/>
            <person name="Jones S."/>
            <person name="Jones-Rhoades M."/>
            <person name="Jorgensen R."/>
            <person name="Joshi C."/>
            <person name="Kangasjarvi J."/>
            <person name="Karlsson J."/>
            <person name="Kelleher C."/>
            <person name="Kirkpatrick R."/>
            <person name="Kirst M."/>
            <person name="Kohler A."/>
            <person name="Kalluri U."/>
            <person name="Larimer F."/>
            <person name="Leebens-Mack J."/>
            <person name="Leple J.C."/>
            <person name="Locascio P."/>
            <person name="Lou Y."/>
            <person name="Lucas S."/>
            <person name="Martin F."/>
            <person name="Montanini B."/>
            <person name="Napoli C."/>
            <person name="Nelson D.R."/>
            <person name="Nelson C."/>
            <person name="Nieminen K."/>
            <person name="Nilsson O."/>
            <person name="Pereda V."/>
            <person name="Peter G."/>
            <person name="Philippe R."/>
            <person name="Pilate G."/>
            <person name="Poliakov A."/>
            <person name="Razumovskaya J."/>
            <person name="Richardson P."/>
            <person name="Rinaldi C."/>
            <person name="Ritland K."/>
            <person name="Rouze P."/>
            <person name="Ryaboy D."/>
            <person name="Schmutz J."/>
            <person name="Schrader J."/>
            <person name="Segerman B."/>
            <person name="Shin H."/>
            <person name="Siddiqui A."/>
            <person name="Sterky F."/>
            <person name="Terry A."/>
            <person name="Tsai C.J."/>
            <person name="Uberbacher E."/>
            <person name="Unneberg P."/>
            <person name="Vahala J."/>
            <person name="Wall K."/>
            <person name="Wessler S."/>
            <person name="Yang G."/>
            <person name="Yin T."/>
            <person name="Douglas C."/>
            <person name="Marra M."/>
            <person name="Sandberg G."/>
            <person name="Van de Peer Y."/>
            <person name="Rokhsar D."/>
        </authorList>
    </citation>
    <scope>NUCLEOTIDE SEQUENCE [LARGE SCALE GENOMIC DNA]</scope>
    <source>
        <strain evidence="3">cv. Nisqually</strain>
    </source>
</reference>
<dbReference type="Proteomes" id="UP000006729">
    <property type="component" value="Chromosome 7"/>
</dbReference>
<proteinExistence type="predicted"/>
<keyword evidence="3" id="KW-1185">Reference proteome</keyword>
<name>A0A3N7F5M0_POPTR</name>
<keyword evidence="1" id="KW-1133">Transmembrane helix</keyword>
<keyword evidence="1" id="KW-0472">Membrane</keyword>
<accession>A0A3N7F5M0</accession>
<feature type="transmembrane region" description="Helical" evidence="1">
    <location>
        <begin position="105"/>
        <end position="122"/>
    </location>
</feature>
<organism evidence="2 3">
    <name type="scientific">Populus trichocarpa</name>
    <name type="common">Western balsam poplar</name>
    <name type="synonym">Populus balsamifera subsp. trichocarpa</name>
    <dbReference type="NCBI Taxonomy" id="3694"/>
    <lineage>
        <taxon>Eukaryota</taxon>
        <taxon>Viridiplantae</taxon>
        <taxon>Streptophyta</taxon>
        <taxon>Embryophyta</taxon>
        <taxon>Tracheophyta</taxon>
        <taxon>Spermatophyta</taxon>
        <taxon>Magnoliopsida</taxon>
        <taxon>eudicotyledons</taxon>
        <taxon>Gunneridae</taxon>
        <taxon>Pentapetalae</taxon>
        <taxon>rosids</taxon>
        <taxon>fabids</taxon>
        <taxon>Malpighiales</taxon>
        <taxon>Salicaceae</taxon>
        <taxon>Saliceae</taxon>
        <taxon>Populus</taxon>
    </lineage>
</organism>
<protein>
    <submittedName>
        <fullName evidence="2">Uncharacterized protein</fullName>
    </submittedName>
</protein>
<evidence type="ECO:0000256" key="1">
    <source>
        <dbReference type="SAM" id="Phobius"/>
    </source>
</evidence>
<sequence>MLLDLLLKFLCKKYLKIEDVFFFSLLFVDHNISLSSLPCSRGNPLKQLFSSSTFLNLFIDLLLFLNDLYLFRFLKPQTLRNPQTITGITQTTINNQDLQKSPPNMFFLSLVIPFFVYGRVFSAKKSRNR</sequence>
<keyword evidence="1" id="KW-0812">Transmembrane</keyword>
<dbReference type="InParanoid" id="A0A3N7F5M0"/>
<evidence type="ECO:0000313" key="3">
    <source>
        <dbReference type="Proteomes" id="UP000006729"/>
    </source>
</evidence>
<evidence type="ECO:0000313" key="2">
    <source>
        <dbReference type="EMBL" id="RQO92386.1"/>
    </source>
</evidence>